<reference evidence="1" key="1">
    <citation type="submission" date="2021-06" db="EMBL/GenBank/DDBJ databases">
        <authorList>
            <person name="Kallberg Y."/>
            <person name="Tangrot J."/>
            <person name="Rosling A."/>
        </authorList>
    </citation>
    <scope>NUCLEOTIDE SEQUENCE</scope>
    <source>
        <strain evidence="1">CL356</strain>
    </source>
</reference>
<gene>
    <name evidence="1" type="ORF">ACOLOM_LOCUS10623</name>
</gene>
<sequence>AYIRTMASMTSSTFVVWVPESRRTVGCSMMPQNASNQVVSLFSWKAISTCGEKTKEVFKLPPVTKTLMALRYNVGCKVSLRLFSLTELQVLVSLAVRMAQVRRCKITDSDDCPETLDKGLWQLGCFEENTAKASIQGLLLNFKNRPSQVIKEVPAWVEKERKTRKERELAMKAAEEKKKREEDTETLTVPAVVNQQAATPPPEQNDSESDRGSTRGSGDEP</sequence>
<evidence type="ECO:0000313" key="1">
    <source>
        <dbReference type="EMBL" id="CAG8710091.1"/>
    </source>
</evidence>
<feature type="non-terminal residue" evidence="1">
    <location>
        <position position="1"/>
    </location>
</feature>
<protein>
    <submittedName>
        <fullName evidence="1">11058_t:CDS:1</fullName>
    </submittedName>
</protein>
<proteinExistence type="predicted"/>
<keyword evidence="2" id="KW-1185">Reference proteome</keyword>
<organism evidence="1 2">
    <name type="scientific">Acaulospora colombiana</name>
    <dbReference type="NCBI Taxonomy" id="27376"/>
    <lineage>
        <taxon>Eukaryota</taxon>
        <taxon>Fungi</taxon>
        <taxon>Fungi incertae sedis</taxon>
        <taxon>Mucoromycota</taxon>
        <taxon>Glomeromycotina</taxon>
        <taxon>Glomeromycetes</taxon>
        <taxon>Diversisporales</taxon>
        <taxon>Acaulosporaceae</taxon>
        <taxon>Acaulospora</taxon>
    </lineage>
</organism>
<name>A0ACA9PIA2_9GLOM</name>
<evidence type="ECO:0000313" key="2">
    <source>
        <dbReference type="Proteomes" id="UP000789525"/>
    </source>
</evidence>
<dbReference type="Proteomes" id="UP000789525">
    <property type="component" value="Unassembled WGS sequence"/>
</dbReference>
<comment type="caution">
    <text evidence="1">The sequence shown here is derived from an EMBL/GenBank/DDBJ whole genome shotgun (WGS) entry which is preliminary data.</text>
</comment>
<dbReference type="EMBL" id="CAJVPT010035055">
    <property type="protein sequence ID" value="CAG8710091.1"/>
    <property type="molecule type" value="Genomic_DNA"/>
</dbReference>
<accession>A0ACA9PIA2</accession>